<dbReference type="GO" id="GO:0004252">
    <property type="term" value="F:serine-type endopeptidase activity"/>
    <property type="evidence" value="ECO:0007669"/>
    <property type="project" value="InterPro"/>
</dbReference>
<dbReference type="Gene3D" id="2.40.10.120">
    <property type="match status" value="1"/>
</dbReference>
<protein>
    <recommendedName>
        <fullName evidence="3">Serine protease</fullName>
    </recommendedName>
</protein>
<evidence type="ECO:0000313" key="2">
    <source>
        <dbReference type="Proteomes" id="UP000178826"/>
    </source>
</evidence>
<comment type="caution">
    <text evidence="1">The sequence shown here is derived from an EMBL/GenBank/DDBJ whole genome shotgun (WGS) entry which is preliminary data.</text>
</comment>
<dbReference type="InterPro" id="IPR009003">
    <property type="entry name" value="Peptidase_S1_PA"/>
</dbReference>
<evidence type="ECO:0000313" key="1">
    <source>
        <dbReference type="EMBL" id="OGZ71516.1"/>
    </source>
</evidence>
<name>A0A1G2I9J8_9BACT</name>
<evidence type="ECO:0008006" key="3">
    <source>
        <dbReference type="Google" id="ProtNLM"/>
    </source>
</evidence>
<accession>A0A1G2I9J8</accession>
<dbReference type="PANTHER" id="PTHR22939">
    <property type="entry name" value="SERINE PROTEASE FAMILY S1C HTRA-RELATED"/>
    <property type="match status" value="1"/>
</dbReference>
<gene>
    <name evidence="1" type="ORF">A2998_03285</name>
</gene>
<reference evidence="1 2" key="1">
    <citation type="journal article" date="2016" name="Nat. Commun.">
        <title>Thousands of microbial genomes shed light on interconnected biogeochemical processes in an aquifer system.</title>
        <authorList>
            <person name="Anantharaman K."/>
            <person name="Brown C.T."/>
            <person name="Hug L.A."/>
            <person name="Sharon I."/>
            <person name="Castelle C.J."/>
            <person name="Probst A.J."/>
            <person name="Thomas B.C."/>
            <person name="Singh A."/>
            <person name="Wilkins M.J."/>
            <person name="Karaoz U."/>
            <person name="Brodie E.L."/>
            <person name="Williams K.H."/>
            <person name="Hubbard S.S."/>
            <person name="Banfield J.F."/>
        </authorList>
    </citation>
    <scope>NUCLEOTIDE SEQUENCE [LARGE SCALE GENOMIC DNA]</scope>
</reference>
<dbReference type="Proteomes" id="UP000178826">
    <property type="component" value="Unassembled WGS sequence"/>
</dbReference>
<dbReference type="GO" id="GO:0006508">
    <property type="term" value="P:proteolysis"/>
    <property type="evidence" value="ECO:0007669"/>
    <property type="project" value="InterPro"/>
</dbReference>
<dbReference type="InterPro" id="IPR001940">
    <property type="entry name" value="Peptidase_S1C"/>
</dbReference>
<dbReference type="SUPFAM" id="SSF50494">
    <property type="entry name" value="Trypsin-like serine proteases"/>
    <property type="match status" value="1"/>
</dbReference>
<sequence>MKMRKSAILGIFCLVIFYPLLIFAVFPDKVIEKTKSAVVTLYADEDLNYLRGSGFFIDSSGTLITAKHVVKNYPKLWAQLYDGRKLELIPARFQESHDLAIMLPKISGNEAFTFPFLKLGNINNLNIGRPVMVIGNSINSLWQVIYGNIENLNIQIITENNMIFTTIECNITIPKGFSGSPLVDENGEVLGINIANAKASSSNNLSYAISLVEIKSFIKEFQ</sequence>
<dbReference type="EMBL" id="MHOZ01000055">
    <property type="protein sequence ID" value="OGZ71516.1"/>
    <property type="molecule type" value="Genomic_DNA"/>
</dbReference>
<dbReference type="PRINTS" id="PR00834">
    <property type="entry name" value="PROTEASES2C"/>
</dbReference>
<dbReference type="PANTHER" id="PTHR22939:SF129">
    <property type="entry name" value="SERINE PROTEASE HTRA2, MITOCHONDRIAL"/>
    <property type="match status" value="1"/>
</dbReference>
<proteinExistence type="predicted"/>
<dbReference type="Pfam" id="PF13365">
    <property type="entry name" value="Trypsin_2"/>
    <property type="match status" value="1"/>
</dbReference>
<dbReference type="AlphaFoldDB" id="A0A1G2I9J8"/>
<organism evidence="1 2">
    <name type="scientific">Candidatus Staskawiczbacteria bacterium RIFCSPLOWO2_01_FULL_37_25b</name>
    <dbReference type="NCBI Taxonomy" id="1802213"/>
    <lineage>
        <taxon>Bacteria</taxon>
        <taxon>Candidatus Staskawicziibacteriota</taxon>
    </lineage>
</organism>